<dbReference type="EMBL" id="JAKZGS010000001">
    <property type="protein sequence ID" value="MCH7396605.1"/>
    <property type="molecule type" value="Genomic_DNA"/>
</dbReference>
<keyword evidence="2" id="KW-1185">Reference proteome</keyword>
<dbReference type="RefSeq" id="WP_241273126.1">
    <property type="nucleotide sequence ID" value="NZ_JAKZGS010000001.1"/>
</dbReference>
<dbReference type="SUPFAM" id="SSF52833">
    <property type="entry name" value="Thioredoxin-like"/>
    <property type="match status" value="1"/>
</dbReference>
<dbReference type="Proteomes" id="UP001165488">
    <property type="component" value="Unassembled WGS sequence"/>
</dbReference>
<evidence type="ECO:0000313" key="2">
    <source>
        <dbReference type="Proteomes" id="UP001165488"/>
    </source>
</evidence>
<accession>A0ABS9UJ09</accession>
<protein>
    <submittedName>
        <fullName evidence="1">Uncharacterized protein</fullName>
    </submittedName>
</protein>
<name>A0ABS9UJ09_9BACT</name>
<organism evidence="1 2">
    <name type="scientific">Belliella calami</name>
    <dbReference type="NCBI Taxonomy" id="2923436"/>
    <lineage>
        <taxon>Bacteria</taxon>
        <taxon>Pseudomonadati</taxon>
        <taxon>Bacteroidota</taxon>
        <taxon>Cytophagia</taxon>
        <taxon>Cytophagales</taxon>
        <taxon>Cyclobacteriaceae</taxon>
        <taxon>Belliella</taxon>
    </lineage>
</organism>
<evidence type="ECO:0000313" key="1">
    <source>
        <dbReference type="EMBL" id="MCH7396605.1"/>
    </source>
</evidence>
<proteinExistence type="predicted"/>
<sequence>MIESKFIRLDFGLLNGDEFQFMSEQFQIQSIPRYMIVDKNGRIHDKDAMPLAQLSSKTGL</sequence>
<reference evidence="1" key="1">
    <citation type="submission" date="2022-03" db="EMBL/GenBank/DDBJ databases">
        <title>De novo assembled genomes of Belliella spp. (Cyclobacteriaceae) strains.</title>
        <authorList>
            <person name="Szabo A."/>
            <person name="Korponai K."/>
            <person name="Felfoldi T."/>
        </authorList>
    </citation>
    <scope>NUCLEOTIDE SEQUENCE</scope>
    <source>
        <strain evidence="1">DSM 107340</strain>
    </source>
</reference>
<gene>
    <name evidence="1" type="ORF">MM236_01345</name>
</gene>
<dbReference type="InterPro" id="IPR036249">
    <property type="entry name" value="Thioredoxin-like_sf"/>
</dbReference>
<dbReference type="Gene3D" id="3.40.30.10">
    <property type="entry name" value="Glutaredoxin"/>
    <property type="match status" value="1"/>
</dbReference>
<comment type="caution">
    <text evidence="1">The sequence shown here is derived from an EMBL/GenBank/DDBJ whole genome shotgun (WGS) entry which is preliminary data.</text>
</comment>